<feature type="domain" description="Fibronectin type-III" evidence="7">
    <location>
        <begin position="866"/>
        <end position="961"/>
    </location>
</feature>
<dbReference type="EnsemblMetazoa" id="Aqu2.1.25899_001">
    <property type="protein sequence ID" value="Aqu2.1.25899_001"/>
    <property type="gene ID" value="Aqu2.1.25899"/>
</dbReference>
<dbReference type="PROSITE" id="PS50158">
    <property type="entry name" value="ZF_CCHC"/>
    <property type="match status" value="1"/>
</dbReference>
<name>A0A1X7UD72_AMPQE</name>
<dbReference type="InterPro" id="IPR003961">
    <property type="entry name" value="FN3_dom"/>
</dbReference>
<dbReference type="GO" id="GO:0008270">
    <property type="term" value="F:zinc ion binding"/>
    <property type="evidence" value="ECO:0007669"/>
    <property type="project" value="UniProtKB-KW"/>
</dbReference>
<dbReference type="GO" id="GO:0006508">
    <property type="term" value="P:proteolysis"/>
    <property type="evidence" value="ECO:0007669"/>
    <property type="project" value="InterPro"/>
</dbReference>
<feature type="domain" description="Fibronectin type-III" evidence="7">
    <location>
        <begin position="778"/>
        <end position="865"/>
    </location>
</feature>
<proteinExistence type="predicted"/>
<keyword evidence="2" id="KW-0863">Zinc-finger</keyword>
<dbReference type="InterPro" id="IPR043128">
    <property type="entry name" value="Rev_trsase/Diguanyl_cyclase"/>
</dbReference>
<evidence type="ECO:0000259" key="5">
    <source>
        <dbReference type="PROSITE" id="PS50158"/>
    </source>
</evidence>
<dbReference type="Gene3D" id="3.30.70.270">
    <property type="match status" value="1"/>
</dbReference>
<dbReference type="PANTHER" id="PTHR37984">
    <property type="entry name" value="PROTEIN CBG26694"/>
    <property type="match status" value="1"/>
</dbReference>
<dbReference type="Gene3D" id="3.10.10.10">
    <property type="entry name" value="HIV Type 1 Reverse Transcriptase, subunit A, domain 1"/>
    <property type="match status" value="1"/>
</dbReference>
<feature type="region of interest" description="Disordered" evidence="3">
    <location>
        <begin position="1095"/>
        <end position="1121"/>
    </location>
</feature>
<feature type="domain" description="CCHC-type" evidence="5">
    <location>
        <begin position="153"/>
        <end position="168"/>
    </location>
</feature>
<evidence type="ECO:0000256" key="3">
    <source>
        <dbReference type="SAM" id="MobiDB-lite"/>
    </source>
</evidence>
<dbReference type="SUPFAM" id="SSF49265">
    <property type="entry name" value="Fibronectin type III"/>
    <property type="match status" value="2"/>
</dbReference>
<dbReference type="InParanoid" id="A0A1X7UD72"/>
<feature type="compositionally biased region" description="Basic and acidic residues" evidence="3">
    <location>
        <begin position="1106"/>
        <end position="1116"/>
    </location>
</feature>
<dbReference type="GO" id="GO:0003676">
    <property type="term" value="F:nucleic acid binding"/>
    <property type="evidence" value="ECO:0007669"/>
    <property type="project" value="InterPro"/>
</dbReference>
<reference evidence="8" key="1">
    <citation type="submission" date="2017-05" db="UniProtKB">
        <authorList>
            <consortium name="EnsemblMetazoa"/>
        </authorList>
    </citation>
    <scope>IDENTIFICATION</scope>
</reference>
<dbReference type="InterPro" id="IPR036116">
    <property type="entry name" value="FN3_sf"/>
</dbReference>
<keyword evidence="4" id="KW-0812">Transmembrane</keyword>
<keyword evidence="1" id="KW-0378">Hydrolase</keyword>
<dbReference type="Pfam" id="PF00078">
    <property type="entry name" value="RVT_1"/>
    <property type="match status" value="1"/>
</dbReference>
<dbReference type="SMART" id="SM00060">
    <property type="entry name" value="FN3"/>
    <property type="match status" value="4"/>
</dbReference>
<feature type="domain" description="Peptidase A2" evidence="6">
    <location>
        <begin position="242"/>
        <end position="321"/>
    </location>
</feature>
<dbReference type="InterPro" id="IPR021109">
    <property type="entry name" value="Peptidase_aspartic_dom_sf"/>
</dbReference>
<dbReference type="SMART" id="SM00343">
    <property type="entry name" value="ZnF_C2HC"/>
    <property type="match status" value="2"/>
</dbReference>
<evidence type="ECO:0000256" key="4">
    <source>
        <dbReference type="SAM" id="Phobius"/>
    </source>
</evidence>
<dbReference type="Pfam" id="PF00041">
    <property type="entry name" value="fn3"/>
    <property type="match status" value="4"/>
</dbReference>
<feature type="region of interest" description="Disordered" evidence="3">
    <location>
        <begin position="99"/>
        <end position="125"/>
    </location>
</feature>
<dbReference type="InterPro" id="IPR001878">
    <property type="entry name" value="Znf_CCHC"/>
</dbReference>
<keyword evidence="2" id="KW-0862">Zinc</keyword>
<dbReference type="SUPFAM" id="SSF50630">
    <property type="entry name" value="Acid proteases"/>
    <property type="match status" value="1"/>
</dbReference>
<dbReference type="CDD" id="cd00063">
    <property type="entry name" value="FN3"/>
    <property type="match status" value="4"/>
</dbReference>
<accession>A0A1X7UD72</accession>
<dbReference type="InterPro" id="IPR013783">
    <property type="entry name" value="Ig-like_fold"/>
</dbReference>
<feature type="region of interest" description="Disordered" evidence="3">
    <location>
        <begin position="167"/>
        <end position="214"/>
    </location>
</feature>
<dbReference type="OrthoDB" id="6353189at2759"/>
<dbReference type="InterPro" id="IPR043502">
    <property type="entry name" value="DNA/RNA_pol_sf"/>
</dbReference>
<organism evidence="8">
    <name type="scientific">Amphimedon queenslandica</name>
    <name type="common">Sponge</name>
    <dbReference type="NCBI Taxonomy" id="400682"/>
    <lineage>
        <taxon>Eukaryota</taxon>
        <taxon>Metazoa</taxon>
        <taxon>Porifera</taxon>
        <taxon>Demospongiae</taxon>
        <taxon>Heteroscleromorpha</taxon>
        <taxon>Haplosclerida</taxon>
        <taxon>Niphatidae</taxon>
        <taxon>Amphimedon</taxon>
    </lineage>
</organism>
<dbReference type="Gene3D" id="2.60.40.10">
    <property type="entry name" value="Immunoglobulins"/>
    <property type="match status" value="4"/>
</dbReference>
<evidence type="ECO:0000313" key="8">
    <source>
        <dbReference type="EnsemblMetazoa" id="Aqu2.1.25899_001"/>
    </source>
</evidence>
<dbReference type="CDD" id="cd01647">
    <property type="entry name" value="RT_LTR"/>
    <property type="match status" value="1"/>
</dbReference>
<keyword evidence="4" id="KW-1133">Transmembrane helix</keyword>
<feature type="domain" description="Fibronectin type-III" evidence="7">
    <location>
        <begin position="963"/>
        <end position="1055"/>
    </location>
</feature>
<feature type="domain" description="Fibronectin type-III" evidence="7">
    <location>
        <begin position="682"/>
        <end position="774"/>
    </location>
</feature>
<dbReference type="InterPro" id="IPR000477">
    <property type="entry name" value="RT_dom"/>
</dbReference>
<sequence length="1138" mass="125783">MKDVLQKHFDPKPSPIVQRFKFHTRVRKQDETVATYVAELRVIGEHCDFQDSLDAMIRDRLVCGINSIRIQRRLLQEPDLDYDKAFQIAQAMELAAHDVSDLPGSKSSQHQTPTPVHNLQNKKESSHRQSKVECYRCGGDHYATKCKFIEADCRLCGKKGHLARVCRSRKEKPQQQRNHPKAKTGYPPQPQQNNRQHPTHNLDHKSHPLLMGDSDQEDYPLFTLPSAGKPIVVSVSVNKVDLSMELDTGASLSIMSKNTYSSLSSTLPPISPSHVILTTYTGEKIKPVGAIDVDVRYQSQTATLPLVIVPGNGPTLLGREVLQKHAPVFRSELGKLWDFTAKIHVQSDAKPKFYRPRPVALSLRQKVFDEIDRLRGLGVITPVKYSEWAAPIVPIVKTDGSIRLCGDYKVTVNPVLLTDTYPLPRSEDLFAALAGGKIFSKLDLKHAYLQIPLDEASKKFTTINTPKGLFQYERLPFGVSSAPSLFQRDTHIFTLASPQLSNISLAHPLYLEIINNLNNVLEYAVVSECASGGFLSGSITLPSGSVQYQLRGHDIGGIPFTHAVPDSFVTFDTPSIQAQLKGKSTVVLNPGGTSIARIAISNIKSGPMMLQANVSVVIQSEVSVGIGNTFITIEPMRQEREIQIAFIASESLAVDQILPWSVVILDACSGESTTVNFTAIVKPSVPLNVTSTSRSMILEWSPPVDPTLGNITHYVLTLDYTNGTIATVNVSGDINEYQVNELSPYQQVYASIVAHSDNGETAEIAPIAVLTDQAEPGPVSRLAVRSISGTSAYISWSLPQEQNGIIVFYEVAVKGVYNETHNSSVNIINVHNLNPYTRYTAVVSAATSAGKGQPTMLEFYSLEGAPTNSPSLTNYTILTPTSFIIEWDPPPIPHRRGFIQHYTIQTEHRQKRNTYNSSTNSFNITGLPEFSDINVSISASTSAGQGPFSEVSVIHIVTGVASAPHNFTAVATSSSSVLLEWEHPKSPNGKILHYQLYYKQYQAMYQTLNITIENVTTYHIQNLDESKDYYFIINAINYAGKGENSTEIHVSLPSSENALAIALSVTFTCLVILGLIHVALVAVIMVHRARIRTKGTKSPQMNDSENYEKSEEEERKKKQRGYVEETVEMYEEISKCNT</sequence>
<evidence type="ECO:0000256" key="2">
    <source>
        <dbReference type="PROSITE-ProRule" id="PRU00047"/>
    </source>
</evidence>
<dbReference type="InterPro" id="IPR001995">
    <property type="entry name" value="Peptidase_A2_cat"/>
</dbReference>
<feature type="transmembrane region" description="Helical" evidence="4">
    <location>
        <begin position="1058"/>
        <end position="1086"/>
    </location>
</feature>
<dbReference type="Gene3D" id="2.40.70.10">
    <property type="entry name" value="Acid Proteases"/>
    <property type="match status" value="1"/>
</dbReference>
<feature type="compositionally biased region" description="Polar residues" evidence="3">
    <location>
        <begin position="105"/>
        <end position="119"/>
    </location>
</feature>
<keyword evidence="4" id="KW-0472">Membrane</keyword>
<dbReference type="Gene3D" id="4.10.60.10">
    <property type="entry name" value="Zinc finger, CCHC-type"/>
    <property type="match status" value="1"/>
</dbReference>
<dbReference type="PANTHER" id="PTHR37984:SF13">
    <property type="entry name" value="RIBONUCLEASE H"/>
    <property type="match status" value="1"/>
</dbReference>
<dbReference type="GO" id="GO:0004190">
    <property type="term" value="F:aspartic-type endopeptidase activity"/>
    <property type="evidence" value="ECO:0007669"/>
    <property type="project" value="InterPro"/>
</dbReference>
<evidence type="ECO:0000256" key="1">
    <source>
        <dbReference type="ARBA" id="ARBA00022801"/>
    </source>
</evidence>
<dbReference type="PROSITE" id="PS50853">
    <property type="entry name" value="FN3"/>
    <property type="match status" value="4"/>
</dbReference>
<evidence type="ECO:0000259" key="7">
    <source>
        <dbReference type="PROSITE" id="PS50853"/>
    </source>
</evidence>
<evidence type="ECO:0000259" key="6">
    <source>
        <dbReference type="PROSITE" id="PS50175"/>
    </source>
</evidence>
<dbReference type="AlphaFoldDB" id="A0A1X7UD72"/>
<dbReference type="SUPFAM" id="SSF56672">
    <property type="entry name" value="DNA/RNA polymerases"/>
    <property type="match status" value="1"/>
</dbReference>
<dbReference type="InterPro" id="IPR050951">
    <property type="entry name" value="Retrovirus_Pol_polyprotein"/>
</dbReference>
<keyword evidence="2" id="KW-0479">Metal-binding</keyword>
<dbReference type="PROSITE" id="PS50175">
    <property type="entry name" value="ASP_PROT_RETROV"/>
    <property type="match status" value="1"/>
</dbReference>
<protein>
    <submittedName>
        <fullName evidence="8">Uncharacterized protein</fullName>
    </submittedName>
</protein>